<feature type="region of interest" description="Disordered" evidence="1">
    <location>
        <begin position="66"/>
        <end position="98"/>
    </location>
</feature>
<evidence type="ECO:0000313" key="3">
    <source>
        <dbReference type="Proteomes" id="UP000683310"/>
    </source>
</evidence>
<dbReference type="EMBL" id="CP074371">
    <property type="protein sequence ID" value="QVI19663.1"/>
    <property type="molecule type" value="Genomic_DNA"/>
</dbReference>
<reference evidence="2 3" key="1">
    <citation type="submission" date="2021-04" db="EMBL/GenBank/DDBJ databases">
        <title>Nocardia tengchongensis.</title>
        <authorList>
            <person name="Zhuang k."/>
            <person name="Ran Y."/>
            <person name="Li W."/>
        </authorList>
    </citation>
    <scope>NUCLEOTIDE SEQUENCE [LARGE SCALE GENOMIC DNA]</scope>
    <source>
        <strain evidence="2 3">CFH S0057</strain>
    </source>
</reference>
<keyword evidence="3" id="KW-1185">Reference proteome</keyword>
<dbReference type="Proteomes" id="UP000683310">
    <property type="component" value="Chromosome"/>
</dbReference>
<evidence type="ECO:0000313" key="2">
    <source>
        <dbReference type="EMBL" id="QVI19663.1"/>
    </source>
</evidence>
<accession>A0ABX8CIA3</accession>
<gene>
    <name evidence="2" type="ORF">KHQ06_25320</name>
</gene>
<sequence>MIEIVVQNAGQNRPDRSVNLHGVDMTDLMGSPVRELLAQVLARYGSIDVFIARLHALLDTPTVERPGAVVPAAGGRHRLAEPTRRRPLTTAAPPRPSG</sequence>
<protein>
    <submittedName>
        <fullName evidence="2">Uncharacterized protein</fullName>
    </submittedName>
</protein>
<evidence type="ECO:0000256" key="1">
    <source>
        <dbReference type="SAM" id="MobiDB-lite"/>
    </source>
</evidence>
<proteinExistence type="predicted"/>
<name>A0ABX8CIA3_9NOCA</name>
<organism evidence="2 3">
    <name type="scientific">Nocardia tengchongensis</name>
    <dbReference type="NCBI Taxonomy" id="2055889"/>
    <lineage>
        <taxon>Bacteria</taxon>
        <taxon>Bacillati</taxon>
        <taxon>Actinomycetota</taxon>
        <taxon>Actinomycetes</taxon>
        <taxon>Mycobacteriales</taxon>
        <taxon>Nocardiaceae</taxon>
        <taxon>Nocardia</taxon>
    </lineage>
</organism>